<dbReference type="PROSITE" id="PS50994">
    <property type="entry name" value="INTEGRASE"/>
    <property type="match status" value="1"/>
</dbReference>
<evidence type="ECO:0000313" key="6">
    <source>
        <dbReference type="EMBL" id="SPC82364.1"/>
    </source>
</evidence>
<keyword evidence="2" id="KW-0479">Metal-binding</keyword>
<keyword evidence="2" id="KW-0863">Zinc-finger</keyword>
<organism evidence="6">
    <name type="scientific">Fagus sylvatica</name>
    <name type="common">Beechnut</name>
    <dbReference type="NCBI Taxonomy" id="28930"/>
    <lineage>
        <taxon>Eukaryota</taxon>
        <taxon>Viridiplantae</taxon>
        <taxon>Streptophyta</taxon>
        <taxon>Embryophyta</taxon>
        <taxon>Tracheophyta</taxon>
        <taxon>Spermatophyta</taxon>
        <taxon>Magnoliopsida</taxon>
        <taxon>eudicotyledons</taxon>
        <taxon>Gunneridae</taxon>
        <taxon>Pentapetalae</taxon>
        <taxon>rosids</taxon>
        <taxon>fabids</taxon>
        <taxon>Fagales</taxon>
        <taxon>Fagaceae</taxon>
        <taxon>Fagus</taxon>
    </lineage>
</organism>
<dbReference type="EMBL" id="OIVN01000574">
    <property type="protein sequence ID" value="SPC82364.1"/>
    <property type="molecule type" value="Genomic_DNA"/>
</dbReference>
<evidence type="ECO:0008006" key="7">
    <source>
        <dbReference type="Google" id="ProtNLM"/>
    </source>
</evidence>
<feature type="region of interest" description="Disordered" evidence="3">
    <location>
        <begin position="100"/>
        <end position="142"/>
    </location>
</feature>
<keyword evidence="1" id="KW-0064">Aspartyl protease</keyword>
<dbReference type="Pfam" id="PF00098">
    <property type="entry name" value="zf-CCHC"/>
    <property type="match status" value="1"/>
</dbReference>
<dbReference type="GO" id="GO:0008270">
    <property type="term" value="F:zinc ion binding"/>
    <property type="evidence" value="ECO:0007669"/>
    <property type="project" value="UniProtKB-KW"/>
</dbReference>
<dbReference type="Pfam" id="PF22936">
    <property type="entry name" value="Pol_BBD"/>
    <property type="match status" value="1"/>
</dbReference>
<dbReference type="InterPro" id="IPR043502">
    <property type="entry name" value="DNA/RNA_pol_sf"/>
</dbReference>
<feature type="domain" description="Integrase catalytic" evidence="5">
    <location>
        <begin position="418"/>
        <end position="621"/>
    </location>
</feature>
<dbReference type="Pfam" id="PF14223">
    <property type="entry name" value="Retrotran_gag_2"/>
    <property type="match status" value="1"/>
</dbReference>
<dbReference type="AlphaFoldDB" id="A0A2N9F6F7"/>
<dbReference type="PANTHER" id="PTHR11439:SF467">
    <property type="entry name" value="INTEGRASE CATALYTIC DOMAIN-CONTAINING PROTEIN"/>
    <property type="match status" value="1"/>
</dbReference>
<dbReference type="SUPFAM" id="SSF56672">
    <property type="entry name" value="DNA/RNA polymerases"/>
    <property type="match status" value="1"/>
</dbReference>
<dbReference type="Pfam" id="PF25597">
    <property type="entry name" value="SH3_retrovirus"/>
    <property type="match status" value="1"/>
</dbReference>
<evidence type="ECO:0000259" key="4">
    <source>
        <dbReference type="PROSITE" id="PS50158"/>
    </source>
</evidence>
<dbReference type="Gene3D" id="3.30.420.10">
    <property type="entry name" value="Ribonuclease H-like superfamily/Ribonuclease H"/>
    <property type="match status" value="1"/>
</dbReference>
<proteinExistence type="predicted"/>
<dbReference type="Gene3D" id="4.10.60.10">
    <property type="entry name" value="Zinc finger, CCHC-type"/>
    <property type="match status" value="1"/>
</dbReference>
<dbReference type="InterPro" id="IPR001878">
    <property type="entry name" value="Znf_CCHC"/>
</dbReference>
<dbReference type="InterPro" id="IPR012337">
    <property type="entry name" value="RNaseH-like_sf"/>
</dbReference>
<accession>A0A2N9F6F7</accession>
<dbReference type="InterPro" id="IPR054722">
    <property type="entry name" value="PolX-like_BBD"/>
</dbReference>
<gene>
    <name evidence="6" type="ORF">FSB_LOCUS10246</name>
</gene>
<keyword evidence="1" id="KW-0645">Protease</keyword>
<evidence type="ECO:0000256" key="3">
    <source>
        <dbReference type="SAM" id="MobiDB-lite"/>
    </source>
</evidence>
<feature type="compositionally biased region" description="Basic and acidic residues" evidence="3">
    <location>
        <begin position="104"/>
        <end position="117"/>
    </location>
</feature>
<evidence type="ECO:0000259" key="5">
    <source>
        <dbReference type="PROSITE" id="PS50994"/>
    </source>
</evidence>
<protein>
    <recommendedName>
        <fullName evidence="7">CCHC-type domain-containing protein</fullName>
    </recommendedName>
</protein>
<dbReference type="GO" id="GO:0003676">
    <property type="term" value="F:nucleic acid binding"/>
    <property type="evidence" value="ECO:0007669"/>
    <property type="project" value="InterPro"/>
</dbReference>
<dbReference type="InterPro" id="IPR057670">
    <property type="entry name" value="SH3_retrovirus"/>
</dbReference>
<keyword evidence="1" id="KW-0378">Hydrolase</keyword>
<feature type="domain" description="CCHC-type" evidence="4">
    <location>
        <begin position="383"/>
        <end position="397"/>
    </location>
</feature>
<dbReference type="InterPro" id="IPR013103">
    <property type="entry name" value="RVT_2"/>
</dbReference>
<keyword evidence="2" id="KW-0862">Zinc</keyword>
<dbReference type="InterPro" id="IPR001584">
    <property type="entry name" value="Integrase_cat-core"/>
</dbReference>
<evidence type="ECO:0000256" key="1">
    <source>
        <dbReference type="ARBA" id="ARBA00022750"/>
    </source>
</evidence>
<evidence type="ECO:0000256" key="2">
    <source>
        <dbReference type="PROSITE-ProRule" id="PRU00047"/>
    </source>
</evidence>
<sequence>MGKKTYAEALSETVAKDAWKLGRNRRSTGGERGKGSENCEGIEEEAEIRGLEESVLLGTKYFLFGTCSIKFLELPKHTRDPWSDAHDPVREALDPRASFLKHNPRLDPDHVARDPRICPDPTHALTRPRVSPHKRATRVPRTTRPVECATHVFFISSALSVDQSMPDQSDDQETEKLRKKWDEDDALAKASMLHHIKDNIIPLFEERPTAKEMMDALETKYGCRSDTQIQLLQDKFNNIKMNEGDIVGDHVNQLELIAKELTDVGHTLLDKMQVTVVLNSLPPSWDHVVTSLTHSGKKLAMTILPVLLMLKEDRMKRRKRDNASSSLNNLPPSWDHVVTSLTHSGKELAMTTLPVLLMLEEDRMKRRKRDNASRQEYKPRDVCYRCGEKGHYKINCPLNKRPKNKGKEIAMTITEALVIESPPTSWWVDSAAIRHIARNLELFVDLKEKQLREHRVYMGNNTYSDVLGEGRCKFSIGDSVIVLNNVLYVPSVRRNLISVPVLDEKGFEVTMKSGHVFISKGDISVFGVKVDGMGGEYEAFDQFCKEMGIRHIYTMPYKPQENGISERRNRTLMDIMRSMMAYADLQIVFWGEALSTAAYILNRVKTKSKPLTPFEIWIGHQPDMTNLKVWGCKAHVLIPKPLRNKLTNKTWECKFIGYVENGSGYRFFHLDKGLIESRDVVFIEDTKLITPLEQIKKLLHAESEESDPHVSVFSNKDLENSGRKRTSPKPAMPSIDADDNGRKRQRRPSSMLKDYYLMESKAVVIEDDPANFAKAMESHDAEQWLKAMHEELDSISKNEVWDLTELPTGRIHVGCKWVLRKKYKADGSLDKYKARLVAKGFTQQPGVDFVDTYSLVAKFASVRIIMVVTARLDLELHQLDVKTAFLNGDLKEEIYMDQPDGFQIKGQEGKTSEHTCFQRNYSQQSMCPTNKTELEEMKAVPYAQAVGSLMYAMTSTRPDICYAIGLVSRYQSNPGKAHWQAVKRIFKYLQMTKNMKLCFGLDELEIKGFTNADFAGDTDDRKSTSGYVFLFGGTTVSWLSKKQGCVAKYTMEAEYIACSTAVINVVWIKCFVDSLKLDMQDRPVNVFCDNKSAISLIKSGANSSKDKYIDINYHYIQDIVEMGEIKVHFIPSTDMMADPMTKGLTLNQFRVHVTGMGLRGNSVKLHDSARSDGPGDA</sequence>
<dbReference type="PROSITE" id="PS50158">
    <property type="entry name" value="ZF_CCHC"/>
    <property type="match status" value="1"/>
</dbReference>
<name>A0A2N9F6F7_FAGSY</name>
<dbReference type="SUPFAM" id="SSF57756">
    <property type="entry name" value="Retrovirus zinc finger-like domains"/>
    <property type="match status" value="1"/>
</dbReference>
<dbReference type="InterPro" id="IPR036397">
    <property type="entry name" value="RNaseH_sf"/>
</dbReference>
<dbReference type="PANTHER" id="PTHR11439">
    <property type="entry name" value="GAG-POL-RELATED RETROTRANSPOSON"/>
    <property type="match status" value="1"/>
</dbReference>
<dbReference type="CDD" id="cd09272">
    <property type="entry name" value="RNase_HI_RT_Ty1"/>
    <property type="match status" value="1"/>
</dbReference>
<feature type="region of interest" description="Disordered" evidence="3">
    <location>
        <begin position="709"/>
        <end position="747"/>
    </location>
</feature>
<dbReference type="SUPFAM" id="SSF53098">
    <property type="entry name" value="Ribonuclease H-like"/>
    <property type="match status" value="1"/>
</dbReference>
<dbReference type="SMART" id="SM00343">
    <property type="entry name" value="ZnF_C2HC"/>
    <property type="match status" value="1"/>
</dbReference>
<reference evidence="6" key="1">
    <citation type="submission" date="2018-02" db="EMBL/GenBank/DDBJ databases">
        <authorList>
            <person name="Cohen D.B."/>
            <person name="Kent A.D."/>
        </authorList>
    </citation>
    <scope>NUCLEOTIDE SEQUENCE</scope>
</reference>
<dbReference type="GO" id="GO:0004190">
    <property type="term" value="F:aspartic-type endopeptidase activity"/>
    <property type="evidence" value="ECO:0007669"/>
    <property type="project" value="UniProtKB-KW"/>
</dbReference>
<dbReference type="GO" id="GO:0015074">
    <property type="term" value="P:DNA integration"/>
    <property type="evidence" value="ECO:0007669"/>
    <property type="project" value="InterPro"/>
</dbReference>
<dbReference type="InterPro" id="IPR036875">
    <property type="entry name" value="Znf_CCHC_sf"/>
</dbReference>
<dbReference type="Pfam" id="PF07727">
    <property type="entry name" value="RVT_2"/>
    <property type="match status" value="1"/>
</dbReference>